<dbReference type="AlphaFoldDB" id="A0A934MJG5"/>
<dbReference type="FunFam" id="3.40.309.10:FF:000009">
    <property type="entry name" value="Aldehyde dehydrogenase A"/>
    <property type="match status" value="1"/>
</dbReference>
<dbReference type="InterPro" id="IPR016160">
    <property type="entry name" value="Ald_DH_CS_CYS"/>
</dbReference>
<dbReference type="InterPro" id="IPR016161">
    <property type="entry name" value="Ald_DH/histidinol_DH"/>
</dbReference>
<evidence type="ECO:0000256" key="3">
    <source>
        <dbReference type="ARBA" id="ARBA00023002"/>
    </source>
</evidence>
<proteinExistence type="inferred from homology"/>
<dbReference type="PROSITE" id="PS00687">
    <property type="entry name" value="ALDEHYDE_DEHYDR_GLU"/>
    <property type="match status" value="1"/>
</dbReference>
<feature type="domain" description="Aldehyde dehydrogenase" evidence="7">
    <location>
        <begin position="17"/>
        <end position="470"/>
    </location>
</feature>
<comment type="caution">
    <text evidence="8">The sequence shown here is derived from an EMBL/GenBank/DDBJ whole genome shotgun (WGS) entry which is preliminary data.</text>
</comment>
<keyword evidence="4" id="KW-0558">Oxidation</keyword>
<dbReference type="Proteomes" id="UP000609531">
    <property type="component" value="Unassembled WGS sequence"/>
</dbReference>
<protein>
    <submittedName>
        <fullName evidence="8">Aldehyde dehydrogenase</fullName>
    </submittedName>
</protein>
<evidence type="ECO:0000313" key="8">
    <source>
        <dbReference type="EMBL" id="MBJ3774539.1"/>
    </source>
</evidence>
<organism evidence="8 9">
    <name type="scientific">Acuticoccus mangrovi</name>
    <dbReference type="NCBI Taxonomy" id="2796142"/>
    <lineage>
        <taxon>Bacteria</taxon>
        <taxon>Pseudomonadati</taxon>
        <taxon>Pseudomonadota</taxon>
        <taxon>Alphaproteobacteria</taxon>
        <taxon>Hyphomicrobiales</taxon>
        <taxon>Amorphaceae</taxon>
        <taxon>Acuticoccus</taxon>
    </lineage>
</organism>
<dbReference type="InterPro" id="IPR016163">
    <property type="entry name" value="Ald_DH_C"/>
</dbReference>
<dbReference type="Gene3D" id="3.40.309.10">
    <property type="entry name" value="Aldehyde Dehydrogenase, Chain A, domain 2"/>
    <property type="match status" value="1"/>
</dbReference>
<feature type="active site" evidence="5">
    <location>
        <position position="245"/>
    </location>
</feature>
<gene>
    <name evidence="8" type="ORF">JCR33_02500</name>
</gene>
<dbReference type="RefSeq" id="WP_198880410.1">
    <property type="nucleotide sequence ID" value="NZ_JAEKJA010000001.1"/>
</dbReference>
<dbReference type="FunFam" id="3.40.605.10:FF:000007">
    <property type="entry name" value="NAD/NADP-dependent betaine aldehyde dehydrogenase"/>
    <property type="match status" value="1"/>
</dbReference>
<keyword evidence="9" id="KW-1185">Reference proteome</keyword>
<evidence type="ECO:0000313" key="9">
    <source>
        <dbReference type="Proteomes" id="UP000609531"/>
    </source>
</evidence>
<evidence type="ECO:0000256" key="4">
    <source>
        <dbReference type="ARBA" id="ARBA00023097"/>
    </source>
</evidence>
<dbReference type="SUPFAM" id="SSF53720">
    <property type="entry name" value="ALDH-like"/>
    <property type="match status" value="1"/>
</dbReference>
<accession>A0A934MJG5</accession>
<dbReference type="CDD" id="cd07078">
    <property type="entry name" value="ALDH"/>
    <property type="match status" value="1"/>
</dbReference>
<evidence type="ECO:0000256" key="1">
    <source>
        <dbReference type="ARBA" id="ARBA00009986"/>
    </source>
</evidence>
<evidence type="ECO:0000256" key="2">
    <source>
        <dbReference type="ARBA" id="ARBA00022958"/>
    </source>
</evidence>
<dbReference type="Pfam" id="PF00171">
    <property type="entry name" value="Aldedh"/>
    <property type="match status" value="1"/>
</dbReference>
<dbReference type="InterPro" id="IPR029510">
    <property type="entry name" value="Ald_DH_CS_GLU"/>
</dbReference>
<keyword evidence="3 6" id="KW-0560">Oxidoreductase</keyword>
<evidence type="ECO:0000259" key="7">
    <source>
        <dbReference type="Pfam" id="PF00171"/>
    </source>
</evidence>
<dbReference type="GO" id="GO:0016620">
    <property type="term" value="F:oxidoreductase activity, acting on the aldehyde or oxo group of donors, NAD or NADP as acceptor"/>
    <property type="evidence" value="ECO:0007669"/>
    <property type="project" value="InterPro"/>
</dbReference>
<keyword evidence="2" id="KW-0630">Potassium</keyword>
<reference evidence="8" key="1">
    <citation type="submission" date="2020-12" db="EMBL/GenBank/DDBJ databases">
        <title>Bacterial taxonomy.</title>
        <authorList>
            <person name="Pan X."/>
        </authorList>
    </citation>
    <scope>NUCLEOTIDE SEQUENCE</scope>
    <source>
        <strain evidence="8">B2012</strain>
    </source>
</reference>
<name>A0A934MJG5_9HYPH</name>
<dbReference type="InterPro" id="IPR015590">
    <property type="entry name" value="Aldehyde_DH_dom"/>
</dbReference>
<dbReference type="Gene3D" id="3.40.605.10">
    <property type="entry name" value="Aldehyde Dehydrogenase, Chain A, domain 1"/>
    <property type="match status" value="1"/>
</dbReference>
<dbReference type="PANTHER" id="PTHR11699">
    <property type="entry name" value="ALDEHYDE DEHYDROGENASE-RELATED"/>
    <property type="match status" value="1"/>
</dbReference>
<sequence length="475" mass="48754">MRTSPFVAGAFVPGEAATRLVDPWTGVDLAEVSFAGAHDVACAIAAARTAFDDGDWSHRAPAERGAQLDAVADGILARLDEFARLEAQNAGKPLAAVRREIEGAAGVFRYYAGAMDKFFGETIPLGSGLLDMTLREPLGVVAQIVPWNFPLLGASWKVAPALAAGCTALLKPSPATPLTALLLAEVVAEAGVPAGVLSVLPGGAEVGRALAEDPAVDGIAFTGSTRVGAEVMRLAAGTIKRVALELGGKNANIVFADADLDRAVASAVGSAFGNAGQSCSARSRLLVERPLYDTFLARFAEAAAAVRTGAYDDTATTLGPLISASHRAGVHAAVEEALAAGARLVTGGTAIDGPGAFYPATILAAEADNPAFHREIFGPVATVTPFDTEGEAIALANASEYGLNGSVWSRDISVALRVARAVRTGMVAVNGLPSASRTSVYAPFGGYKRSGIGRELGMHGLEFYTEVKNVVVDLS</sequence>
<comment type="similarity">
    <text evidence="1 6">Belongs to the aldehyde dehydrogenase family.</text>
</comment>
<evidence type="ECO:0000256" key="6">
    <source>
        <dbReference type="RuleBase" id="RU003345"/>
    </source>
</evidence>
<dbReference type="InterPro" id="IPR016162">
    <property type="entry name" value="Ald_DH_N"/>
</dbReference>
<dbReference type="PROSITE" id="PS00070">
    <property type="entry name" value="ALDEHYDE_DEHYDR_CYS"/>
    <property type="match status" value="1"/>
</dbReference>
<evidence type="ECO:0000256" key="5">
    <source>
        <dbReference type="PROSITE-ProRule" id="PRU10007"/>
    </source>
</evidence>
<dbReference type="EMBL" id="JAEKJA010000001">
    <property type="protein sequence ID" value="MBJ3774539.1"/>
    <property type="molecule type" value="Genomic_DNA"/>
</dbReference>
<dbReference type="FunFam" id="3.40.605.10:FF:000026">
    <property type="entry name" value="Aldehyde dehydrogenase, putative"/>
    <property type="match status" value="1"/>
</dbReference>